<evidence type="ECO:0000313" key="4">
    <source>
        <dbReference type="Proteomes" id="UP001565368"/>
    </source>
</evidence>
<feature type="compositionally biased region" description="Basic and acidic residues" evidence="1">
    <location>
        <begin position="104"/>
        <end position="118"/>
    </location>
</feature>
<feature type="region of interest" description="Disordered" evidence="1">
    <location>
        <begin position="339"/>
        <end position="363"/>
    </location>
</feature>
<feature type="compositionally biased region" description="Basic and acidic residues" evidence="1">
    <location>
        <begin position="1"/>
        <end position="11"/>
    </location>
</feature>
<evidence type="ECO:0000259" key="2">
    <source>
        <dbReference type="PROSITE" id="PS51505"/>
    </source>
</evidence>
<dbReference type="RefSeq" id="XP_069210791.1">
    <property type="nucleotide sequence ID" value="XM_069350405.1"/>
</dbReference>
<feature type="domain" description="SCA7" evidence="2">
    <location>
        <begin position="199"/>
        <end position="265"/>
    </location>
</feature>
<feature type="compositionally biased region" description="Basic and acidic residues" evidence="1">
    <location>
        <begin position="264"/>
        <end position="273"/>
    </location>
</feature>
<feature type="region of interest" description="Disordered" evidence="1">
    <location>
        <begin position="175"/>
        <end position="202"/>
    </location>
</feature>
<dbReference type="InterPro" id="IPR013243">
    <property type="entry name" value="SCA7_dom"/>
</dbReference>
<feature type="region of interest" description="Disordered" evidence="1">
    <location>
        <begin position="411"/>
        <end position="451"/>
    </location>
</feature>
<reference evidence="3 4" key="1">
    <citation type="submission" date="2023-08" db="EMBL/GenBank/DDBJ databases">
        <title>Annotated Genome Sequence of Vanrija albida AlHP1.</title>
        <authorList>
            <person name="Herzog R."/>
        </authorList>
    </citation>
    <scope>NUCLEOTIDE SEQUENCE [LARGE SCALE GENOMIC DNA]</scope>
    <source>
        <strain evidence="3 4">AlHP1</strain>
    </source>
</reference>
<feature type="region of interest" description="Disordered" evidence="1">
    <location>
        <begin position="1"/>
        <end position="48"/>
    </location>
</feature>
<feature type="region of interest" description="Disordered" evidence="1">
    <location>
        <begin position="260"/>
        <end position="288"/>
    </location>
</feature>
<dbReference type="CDD" id="cd22249">
    <property type="entry name" value="UDM1_RNF168_RNF169-like"/>
    <property type="match status" value="1"/>
</dbReference>
<feature type="compositionally biased region" description="Low complexity" evidence="1">
    <location>
        <begin position="353"/>
        <end position="363"/>
    </location>
</feature>
<name>A0ABR3Q877_9TREE</name>
<dbReference type="Pfam" id="PF08313">
    <property type="entry name" value="SCA7"/>
    <property type="match status" value="1"/>
</dbReference>
<sequence length="451" mass="48420">MALKLRARDSPARPAFAFATSPPPVAQDVPGSGAAHPRPPGDFLPERDMHMYGAQPLEVAEPGRSVVRCTRCGRNVLEWAAGDHRRICSHVLDGAPLTVKKTLKADKRVRAGTDDPSGKKRRASEVSPSDSPEASPSKKKQRLLHADVREMVGSDDELDLSALKHMKKSEIKKLQKEHERLKKRAAKEKEREAIAERKRQRASNPLDYDRQCGVINDKGLPCSRSLTCKTHTVGAKRAVQGRTRPYDELFIEWQRAHNPNFKEPVPKKDKEAAKANGGGSGAGSTLSAADRKAAAAKKRRLALDGDDGLRFDEDGHREMEELIRATRICGDRVRTASYALGSEHKTPSVGGSPPAQAAAATPAKAAAPVRTPVPSASGAFGDSLSFVSASPWQATSYEQFSMTDLLTKALAARPQPAQPRGRGSVSGASKPGPIVPPLVNPVAPATQGVTA</sequence>
<keyword evidence="4" id="KW-1185">Reference proteome</keyword>
<dbReference type="Proteomes" id="UP001565368">
    <property type="component" value="Unassembled WGS sequence"/>
</dbReference>
<feature type="compositionally biased region" description="Low complexity" evidence="1">
    <location>
        <begin position="411"/>
        <end position="423"/>
    </location>
</feature>
<gene>
    <name evidence="3" type="primary">sgf73</name>
    <name evidence="3" type="ORF">Q8F55_001790</name>
</gene>
<dbReference type="EMBL" id="JBBXJM010000002">
    <property type="protein sequence ID" value="KAL1410847.1"/>
    <property type="molecule type" value="Genomic_DNA"/>
</dbReference>
<proteinExistence type="predicted"/>
<dbReference type="Gene3D" id="6.10.140.1270">
    <property type="match status" value="1"/>
</dbReference>
<evidence type="ECO:0000256" key="1">
    <source>
        <dbReference type="SAM" id="MobiDB-lite"/>
    </source>
</evidence>
<accession>A0ABR3Q877</accession>
<feature type="region of interest" description="Disordered" evidence="1">
    <location>
        <begin position="104"/>
        <end position="145"/>
    </location>
</feature>
<dbReference type="PROSITE" id="PS51505">
    <property type="entry name" value="SCA7"/>
    <property type="match status" value="1"/>
</dbReference>
<organism evidence="3 4">
    <name type="scientific">Vanrija albida</name>
    <dbReference type="NCBI Taxonomy" id="181172"/>
    <lineage>
        <taxon>Eukaryota</taxon>
        <taxon>Fungi</taxon>
        <taxon>Dikarya</taxon>
        <taxon>Basidiomycota</taxon>
        <taxon>Agaricomycotina</taxon>
        <taxon>Tremellomycetes</taxon>
        <taxon>Trichosporonales</taxon>
        <taxon>Trichosporonaceae</taxon>
        <taxon>Vanrija</taxon>
    </lineage>
</organism>
<comment type="caution">
    <text evidence="3">The sequence shown here is derived from an EMBL/GenBank/DDBJ whole genome shotgun (WGS) entry which is preliminary data.</text>
</comment>
<evidence type="ECO:0000313" key="3">
    <source>
        <dbReference type="EMBL" id="KAL1410847.1"/>
    </source>
</evidence>
<protein>
    <submittedName>
        <fullName evidence="3">SAGA complex subunit Sgf73</fullName>
    </submittedName>
</protein>
<feature type="compositionally biased region" description="Basic and acidic residues" evidence="1">
    <location>
        <begin position="187"/>
        <end position="197"/>
    </location>
</feature>
<dbReference type="InterPro" id="IPR037804">
    <property type="entry name" value="SGF73"/>
</dbReference>
<dbReference type="PANTHER" id="PTHR47805">
    <property type="entry name" value="SAGA-ASSOCIATED FACTOR 73"/>
    <property type="match status" value="1"/>
</dbReference>
<dbReference type="PANTHER" id="PTHR47805:SF1">
    <property type="entry name" value="SAGA-ASSOCIATED FACTOR 73"/>
    <property type="match status" value="1"/>
</dbReference>
<dbReference type="GeneID" id="95982833"/>